<gene>
    <name evidence="1" type="ORF">D6D85_12790</name>
</gene>
<dbReference type="Proteomes" id="UP000277582">
    <property type="component" value="Unassembled WGS sequence"/>
</dbReference>
<dbReference type="AlphaFoldDB" id="A0A3R9QBS6"/>
<evidence type="ECO:0000313" key="1">
    <source>
        <dbReference type="EMBL" id="RSN72672.1"/>
    </source>
</evidence>
<dbReference type="RefSeq" id="WP_125672348.1">
    <property type="nucleotide sequence ID" value="NZ_RCOS01000143.1"/>
</dbReference>
<dbReference type="OrthoDB" id="384757at2157"/>
<evidence type="ECO:0000313" key="2">
    <source>
        <dbReference type="Proteomes" id="UP000277582"/>
    </source>
</evidence>
<organism evidence="1 2">
    <name type="scientific">Candidatus Methanodesulfokora washburnensis</name>
    <dbReference type="NCBI Taxonomy" id="2478471"/>
    <lineage>
        <taxon>Archaea</taxon>
        <taxon>Thermoproteota</taxon>
        <taxon>Candidatus Korarchaeia</taxon>
        <taxon>Candidatus Korarchaeia incertae sedis</taxon>
        <taxon>Candidatus Methanodesulfokora</taxon>
    </lineage>
</organism>
<proteinExistence type="predicted"/>
<sequence length="165" mass="18835">MSSANWIPEFPCAHTELIIRPNSEPEQPPYYSSPEHGARPQIERPPEVSTIHQVLRGYIPSLIAALLGRESICSVDIYDDNLYGTVAMITIDLPAKDALELWLKLIDYLQYENYKIILSLRWLGERNVSEDELINYIVKIMIKSKIGPKALLGFDAVRIIREARV</sequence>
<protein>
    <submittedName>
        <fullName evidence="1">Uncharacterized protein</fullName>
    </submittedName>
</protein>
<comment type="caution">
    <text evidence="1">The sequence shown here is derived from an EMBL/GenBank/DDBJ whole genome shotgun (WGS) entry which is preliminary data.</text>
</comment>
<keyword evidence="2" id="KW-1185">Reference proteome</keyword>
<accession>A0A3R9QBS6</accession>
<name>A0A3R9QBS6_9CREN</name>
<dbReference type="EMBL" id="RCOS01000143">
    <property type="protein sequence ID" value="RSN72672.1"/>
    <property type="molecule type" value="Genomic_DNA"/>
</dbReference>
<reference evidence="1 2" key="1">
    <citation type="submission" date="2018-10" db="EMBL/GenBank/DDBJ databases">
        <title>Co-occurring genomic capacity for anaerobic methane metabolism and dissimilatory sulfite reduction discovered in the Korarchaeota.</title>
        <authorList>
            <person name="Mckay L.J."/>
            <person name="Dlakic M."/>
            <person name="Fields M.W."/>
            <person name="Delmont T.O."/>
            <person name="Eren A.M."/>
            <person name="Jay Z.J."/>
            <person name="Klingelsmith K.B."/>
            <person name="Rusch D.B."/>
            <person name="Inskeep W.P."/>
        </authorList>
    </citation>
    <scope>NUCLEOTIDE SEQUENCE [LARGE SCALE GENOMIC DNA]</scope>
    <source>
        <strain evidence="1 2">MDKW</strain>
    </source>
</reference>